<comment type="caution">
    <text evidence="1">The sequence shown here is derived from an EMBL/GenBank/DDBJ whole genome shotgun (WGS) entry which is preliminary data.</text>
</comment>
<gene>
    <name evidence="1" type="ORF">HMPREF9623_01191</name>
</gene>
<keyword evidence="2" id="KW-1185">Reference proteome</keyword>
<accession>A0AA36Y4C6</accession>
<organism evidence="1 2">
    <name type="scientific">Stomatobaculum longum</name>
    <dbReference type="NCBI Taxonomy" id="796942"/>
    <lineage>
        <taxon>Bacteria</taxon>
        <taxon>Bacillati</taxon>
        <taxon>Bacillota</taxon>
        <taxon>Clostridia</taxon>
        <taxon>Lachnospirales</taxon>
        <taxon>Lachnospiraceae</taxon>
        <taxon>Stomatobaculum</taxon>
    </lineage>
</organism>
<dbReference type="AlphaFoldDB" id="A0AA36Y4C6"/>
<reference evidence="1 2" key="1">
    <citation type="submission" date="2011-10" db="EMBL/GenBank/DDBJ databases">
        <title>The Genome Sequence of Lachnospiraceae bacterium ACC2.</title>
        <authorList>
            <consortium name="The Broad Institute Genome Sequencing Platform"/>
            <person name="Earl A."/>
            <person name="Ward D."/>
            <person name="Feldgarden M."/>
            <person name="Gevers D."/>
            <person name="Sizova M."/>
            <person name="Hazen A."/>
            <person name="Epstein S."/>
            <person name="Young S.K."/>
            <person name="Zeng Q."/>
            <person name="Gargeya S."/>
            <person name="Fitzgerald M."/>
            <person name="Haas B."/>
            <person name="Abouelleil A."/>
            <person name="Alvarado L."/>
            <person name="Arachchi H.M."/>
            <person name="Berlin A."/>
            <person name="Brown A."/>
            <person name="Chapman S.B."/>
            <person name="Chen Z."/>
            <person name="Dunbar C."/>
            <person name="Freedman E."/>
            <person name="Gearin G."/>
            <person name="Goldberg J."/>
            <person name="Griggs A."/>
            <person name="Gujja S."/>
            <person name="Heiman D."/>
            <person name="Howarth C."/>
            <person name="Larson L."/>
            <person name="Lui A."/>
            <person name="MacDonald P.J.P."/>
            <person name="Montmayeur A."/>
            <person name="Murphy C."/>
            <person name="Neiman D."/>
            <person name="Pearson M."/>
            <person name="Priest M."/>
            <person name="Roberts A."/>
            <person name="Saif S."/>
            <person name="Shea T."/>
            <person name="Shenoy N."/>
            <person name="Sisk P."/>
            <person name="Stolte C."/>
            <person name="Sykes S."/>
            <person name="Wortman J."/>
            <person name="Nusbaum C."/>
            <person name="Birren B."/>
        </authorList>
    </citation>
    <scope>NUCLEOTIDE SEQUENCE [LARGE SCALE GENOMIC DNA]</scope>
    <source>
        <strain evidence="1 2">ACC2</strain>
    </source>
</reference>
<evidence type="ECO:0000313" key="1">
    <source>
        <dbReference type="EMBL" id="EHO16492.1"/>
    </source>
</evidence>
<dbReference type="EMBL" id="AGEL01000007">
    <property type="protein sequence ID" value="EHO16492.1"/>
    <property type="molecule type" value="Genomic_DNA"/>
</dbReference>
<name>A0AA36Y4C6_9FIRM</name>
<sequence length="149" mass="16647">MMNTVLTVLLVLLVIAAVALAVLYFVGRRLQEKQAASQPAFEAAKQLVTMLPIDKKKVKLKDAGFPKLVWEQTPFYLRWMKVPVVKAKVGAKIITLMADETAFRQLPLKQECKVIVSGIYIVEVKGVRGGAVPAIPKKRSLLDRILHRK</sequence>
<dbReference type="Proteomes" id="UP000018466">
    <property type="component" value="Unassembled WGS sequence"/>
</dbReference>
<protein>
    <submittedName>
        <fullName evidence="1">Uncharacterized protein</fullName>
    </submittedName>
</protein>
<proteinExistence type="predicted"/>
<evidence type="ECO:0000313" key="2">
    <source>
        <dbReference type="Proteomes" id="UP000018466"/>
    </source>
</evidence>